<proteinExistence type="predicted"/>
<dbReference type="Gene3D" id="2.60.120.200">
    <property type="match status" value="1"/>
</dbReference>
<evidence type="ECO:0000313" key="2">
    <source>
        <dbReference type="EMBL" id="KKN66019.1"/>
    </source>
</evidence>
<sequence length="340" mass="35136">MPVNFITPTKPNDGFPISHTNAAAAFTHVKDSPGLNNSYYITGILMTGGADGDGFSFIRRASVKFNGATDTLTITDSAALEPVAGDFSLVFGIKTADVSLSDIISKDDSSNNKYVVEVDSSGRLKCTIGDGTDTASITSYNPINDGEWHEVVISCDRDVVTGLNMYVDGVAAAAAVDPTDVDSITGGGIDLICTGSAGKTFYLSTLGLYKGGFLTAAQAKSRWGTDDGIGGGCGSKFKGDETNISFAMNLDEGVSTACNDLVAANDGSLSNTEWEDGTGLPIDGHTLKKSTKIACGVGAAFGPVALTFPHAIKIGRNNPLRIGETDGGFGVEFFGFIDAG</sequence>
<name>A0A0F9SG38_9ZZZZ</name>
<gene>
    <name evidence="2" type="ORF">LCGC14_0476110</name>
</gene>
<dbReference type="PROSITE" id="PS50025">
    <property type="entry name" value="LAM_G_DOMAIN"/>
    <property type="match status" value="1"/>
</dbReference>
<feature type="domain" description="Laminin G" evidence="1">
    <location>
        <begin position="62"/>
        <end position="258"/>
    </location>
</feature>
<evidence type="ECO:0000259" key="1">
    <source>
        <dbReference type="PROSITE" id="PS50025"/>
    </source>
</evidence>
<comment type="caution">
    <text evidence="2">The sequence shown here is derived from an EMBL/GenBank/DDBJ whole genome shotgun (WGS) entry which is preliminary data.</text>
</comment>
<dbReference type="InterPro" id="IPR001791">
    <property type="entry name" value="Laminin_G"/>
</dbReference>
<protein>
    <recommendedName>
        <fullName evidence="1">Laminin G domain-containing protein</fullName>
    </recommendedName>
</protein>
<accession>A0A0F9SG38</accession>
<reference evidence="2" key="1">
    <citation type="journal article" date="2015" name="Nature">
        <title>Complex archaea that bridge the gap between prokaryotes and eukaryotes.</title>
        <authorList>
            <person name="Spang A."/>
            <person name="Saw J.H."/>
            <person name="Jorgensen S.L."/>
            <person name="Zaremba-Niedzwiedzka K."/>
            <person name="Martijn J."/>
            <person name="Lind A.E."/>
            <person name="van Eijk R."/>
            <person name="Schleper C."/>
            <person name="Guy L."/>
            <person name="Ettema T.J."/>
        </authorList>
    </citation>
    <scope>NUCLEOTIDE SEQUENCE</scope>
</reference>
<dbReference type="SUPFAM" id="SSF49899">
    <property type="entry name" value="Concanavalin A-like lectins/glucanases"/>
    <property type="match status" value="1"/>
</dbReference>
<dbReference type="Pfam" id="PF13385">
    <property type="entry name" value="Laminin_G_3"/>
    <property type="match status" value="1"/>
</dbReference>
<dbReference type="EMBL" id="LAZR01000512">
    <property type="protein sequence ID" value="KKN66019.1"/>
    <property type="molecule type" value="Genomic_DNA"/>
</dbReference>
<dbReference type="AlphaFoldDB" id="A0A0F9SG38"/>
<dbReference type="InterPro" id="IPR013320">
    <property type="entry name" value="ConA-like_dom_sf"/>
</dbReference>
<organism evidence="2">
    <name type="scientific">marine sediment metagenome</name>
    <dbReference type="NCBI Taxonomy" id="412755"/>
    <lineage>
        <taxon>unclassified sequences</taxon>
        <taxon>metagenomes</taxon>
        <taxon>ecological metagenomes</taxon>
    </lineage>
</organism>